<accession>A0AAN6T8X9</accession>
<dbReference type="RefSeq" id="XP_064666723.1">
    <property type="nucleotide sequence ID" value="XM_064818097.1"/>
</dbReference>
<name>A0AAN6T8X9_9PEZI</name>
<gene>
    <name evidence="1" type="ORF">N656DRAFT_801264</name>
</gene>
<dbReference type="GeneID" id="89942222"/>
<keyword evidence="2" id="KW-1185">Reference proteome</keyword>
<proteinExistence type="predicted"/>
<evidence type="ECO:0008006" key="3">
    <source>
        <dbReference type="Google" id="ProtNLM"/>
    </source>
</evidence>
<evidence type="ECO:0000313" key="2">
    <source>
        <dbReference type="Proteomes" id="UP001302812"/>
    </source>
</evidence>
<comment type="caution">
    <text evidence="1">The sequence shown here is derived from an EMBL/GenBank/DDBJ whole genome shotgun (WGS) entry which is preliminary data.</text>
</comment>
<dbReference type="Proteomes" id="UP001302812">
    <property type="component" value="Unassembled WGS sequence"/>
</dbReference>
<protein>
    <recommendedName>
        <fullName evidence="3">Protein kinase domain-containing protein</fullName>
    </recommendedName>
</protein>
<dbReference type="EMBL" id="MU853358">
    <property type="protein sequence ID" value="KAK4109153.1"/>
    <property type="molecule type" value="Genomic_DNA"/>
</dbReference>
<sequence length="110" mass="11841">MDIKSSNVVISADMNAVLIDISGIGGGTRQTPVALPVPRDAAREDPMFQGFEARKQNDILAPGQILLAMAEASSDRDEEQLLRSISLSATRTPPRIPLSEAISRFSKYAS</sequence>
<dbReference type="AlphaFoldDB" id="A0AAN6T8X9"/>
<reference evidence="1" key="1">
    <citation type="journal article" date="2023" name="Mol. Phylogenet. Evol.">
        <title>Genome-scale phylogeny and comparative genomics of the fungal order Sordariales.</title>
        <authorList>
            <person name="Hensen N."/>
            <person name="Bonometti L."/>
            <person name="Westerberg I."/>
            <person name="Brannstrom I.O."/>
            <person name="Guillou S."/>
            <person name="Cros-Aarteil S."/>
            <person name="Calhoun S."/>
            <person name="Haridas S."/>
            <person name="Kuo A."/>
            <person name="Mondo S."/>
            <person name="Pangilinan J."/>
            <person name="Riley R."/>
            <person name="LaButti K."/>
            <person name="Andreopoulos B."/>
            <person name="Lipzen A."/>
            <person name="Chen C."/>
            <person name="Yan M."/>
            <person name="Daum C."/>
            <person name="Ng V."/>
            <person name="Clum A."/>
            <person name="Steindorff A."/>
            <person name="Ohm R.A."/>
            <person name="Martin F."/>
            <person name="Silar P."/>
            <person name="Natvig D.O."/>
            <person name="Lalanne C."/>
            <person name="Gautier V."/>
            <person name="Ament-Velasquez S.L."/>
            <person name="Kruys A."/>
            <person name="Hutchinson M.I."/>
            <person name="Powell A.J."/>
            <person name="Barry K."/>
            <person name="Miller A.N."/>
            <person name="Grigoriev I.V."/>
            <person name="Debuchy R."/>
            <person name="Gladieux P."/>
            <person name="Hiltunen Thoren M."/>
            <person name="Johannesson H."/>
        </authorList>
    </citation>
    <scope>NUCLEOTIDE SEQUENCE</scope>
    <source>
        <strain evidence="1">CBS 508.74</strain>
    </source>
</reference>
<reference evidence="1" key="2">
    <citation type="submission" date="2023-05" db="EMBL/GenBank/DDBJ databases">
        <authorList>
            <consortium name="Lawrence Berkeley National Laboratory"/>
            <person name="Steindorff A."/>
            <person name="Hensen N."/>
            <person name="Bonometti L."/>
            <person name="Westerberg I."/>
            <person name="Brannstrom I.O."/>
            <person name="Guillou S."/>
            <person name="Cros-Aarteil S."/>
            <person name="Calhoun S."/>
            <person name="Haridas S."/>
            <person name="Kuo A."/>
            <person name="Mondo S."/>
            <person name="Pangilinan J."/>
            <person name="Riley R."/>
            <person name="Labutti K."/>
            <person name="Andreopoulos B."/>
            <person name="Lipzen A."/>
            <person name="Chen C."/>
            <person name="Yanf M."/>
            <person name="Daum C."/>
            <person name="Ng V."/>
            <person name="Clum A."/>
            <person name="Ohm R."/>
            <person name="Martin F."/>
            <person name="Silar P."/>
            <person name="Natvig D."/>
            <person name="Lalanne C."/>
            <person name="Gautier V."/>
            <person name="Ament-Velasquez S.L."/>
            <person name="Kruys A."/>
            <person name="Hutchinson M.I."/>
            <person name="Powell A.J."/>
            <person name="Barry K."/>
            <person name="Miller A.N."/>
            <person name="Grigoriev I.V."/>
            <person name="Debuchy R."/>
            <person name="Gladieux P."/>
            <person name="Thoren M.H."/>
            <person name="Johannesson H."/>
        </authorList>
    </citation>
    <scope>NUCLEOTIDE SEQUENCE</scope>
    <source>
        <strain evidence="1">CBS 508.74</strain>
    </source>
</reference>
<organism evidence="1 2">
    <name type="scientific">Canariomyces notabilis</name>
    <dbReference type="NCBI Taxonomy" id="2074819"/>
    <lineage>
        <taxon>Eukaryota</taxon>
        <taxon>Fungi</taxon>
        <taxon>Dikarya</taxon>
        <taxon>Ascomycota</taxon>
        <taxon>Pezizomycotina</taxon>
        <taxon>Sordariomycetes</taxon>
        <taxon>Sordariomycetidae</taxon>
        <taxon>Sordariales</taxon>
        <taxon>Chaetomiaceae</taxon>
        <taxon>Canariomyces</taxon>
    </lineage>
</organism>
<evidence type="ECO:0000313" key="1">
    <source>
        <dbReference type="EMBL" id="KAK4109153.1"/>
    </source>
</evidence>